<dbReference type="PANTHER" id="PTHR22600">
    <property type="entry name" value="BETA-HEXOSAMINIDASE"/>
    <property type="match status" value="1"/>
</dbReference>
<evidence type="ECO:0000259" key="6">
    <source>
        <dbReference type="Pfam" id="PF00728"/>
    </source>
</evidence>
<dbReference type="PANTHER" id="PTHR22600:SF57">
    <property type="entry name" value="BETA-N-ACETYLHEXOSAMINIDASE"/>
    <property type="match status" value="1"/>
</dbReference>
<dbReference type="InterPro" id="IPR015883">
    <property type="entry name" value="Glyco_hydro_20_cat"/>
</dbReference>
<dbReference type="InterPro" id="IPR029018">
    <property type="entry name" value="Hex-like_dom2"/>
</dbReference>
<dbReference type="InterPro" id="IPR015882">
    <property type="entry name" value="HEX_bac_N"/>
</dbReference>
<name>A0A6B3LCC2_9BACT</name>
<comment type="similarity">
    <text evidence="2">Belongs to the glycosyl hydrolase 20 family.</text>
</comment>
<protein>
    <recommendedName>
        <fullName evidence="3">beta-N-acetylhexosaminidase</fullName>
        <ecNumber evidence="3">3.2.1.52</ecNumber>
    </recommendedName>
</protein>
<keyword evidence="5" id="KW-0326">Glycosidase</keyword>
<dbReference type="Pfam" id="PF02838">
    <property type="entry name" value="Glyco_hydro_20b"/>
    <property type="match status" value="1"/>
</dbReference>
<dbReference type="RefSeq" id="WP_164363865.1">
    <property type="nucleotide sequence ID" value="NZ_CP066776.1"/>
</dbReference>
<dbReference type="GO" id="GO:0004563">
    <property type="term" value="F:beta-N-acetylhexosaminidase activity"/>
    <property type="evidence" value="ECO:0007669"/>
    <property type="project" value="UniProtKB-EC"/>
</dbReference>
<comment type="catalytic activity">
    <reaction evidence="1">
        <text>Hydrolysis of terminal non-reducing N-acetyl-D-hexosamine residues in N-acetyl-beta-D-hexosaminides.</text>
        <dbReference type="EC" id="3.2.1.52"/>
    </reaction>
</comment>
<keyword evidence="4" id="KW-0378">Hydrolase</keyword>
<proteinExistence type="inferred from homology"/>
<evidence type="ECO:0000256" key="4">
    <source>
        <dbReference type="ARBA" id="ARBA00022801"/>
    </source>
</evidence>
<dbReference type="Proteomes" id="UP000475117">
    <property type="component" value="Chromosome"/>
</dbReference>
<reference evidence="8 9" key="1">
    <citation type="submission" date="2020-12" db="EMBL/GenBank/DDBJ databases">
        <title>Sulforoseuscoccus oceanibium gen. nov., sp. nov., a representative of the phylum Verrucomicrobia with special cytoplasmic membrane, and proposal of Sulforoseuscoccusaceae fam. nov.</title>
        <authorList>
            <person name="Xi F."/>
        </authorList>
    </citation>
    <scope>NUCLEOTIDE SEQUENCE [LARGE SCALE GENOMIC DNA]</scope>
    <source>
        <strain evidence="8 9">T37</strain>
    </source>
</reference>
<sequence>MTYFPETCWCPRVRALLRLTVLSALALALSFAGVSRVSASDEGVSRDAPALLPMPRQVEWGRRAVSVDRVKVVFPEQVGDALKFARLKDEVAELLERNGVEASEDAEQLLMFRFGNVAVPNQWRGQSREAYRLVVEDRGVSITANDVAGMYYGLQTLRQLMVNREGQTTVAACKVYDYPAFKIRGFMHDVGRNFQSLEQLKMQIDTFAAYKINTFHFHVTEYHGWRLESKIYPELQRIDTFTRKPGKYYTQQEFKDLVDYCWARNITVIPEFDTPGHSDAFRKALGIKTMKDPKAKEAMVRLFDELCSLVPKEKMPYIHVGTDEASKPEERVNADYLPALHEVIQRNGRDVIGWVHGMHIKGDTKQIQQTWASSKPLPKLRHIDSRANYLNYLQALNFATRVHFQQPCSVPHGDETNLGGILCYWPDTKVDDEKQALLNSPVLSAVVGYSEAVWRGVPKDQPEYWCKIPPRGTSEFKRYAHFEERLIEQRERFQKGKPFLALRTHNVDWRLLGPVADGEVEALERGEIRDRYDGYAWSAPVQGAALHLRHFFKFPSHLKSFPKGKDVVWANTFVFSPVDQEVDAWIGFNTVAASGYKGKETIPAQGDWDGNPACNIWINGERVDPPVWESTAQGMEHALTNEIYSARPPTKIRLKKGWNPVLVKAARSYKWCFAFKPIHVDAAGNITEVDGLKFSSSPSR</sequence>
<organism evidence="8 9">
    <name type="scientific">Sulfuriroseicoccus oceanibius</name>
    <dbReference type="NCBI Taxonomy" id="2707525"/>
    <lineage>
        <taxon>Bacteria</taxon>
        <taxon>Pseudomonadati</taxon>
        <taxon>Verrucomicrobiota</taxon>
        <taxon>Verrucomicrobiia</taxon>
        <taxon>Verrucomicrobiales</taxon>
        <taxon>Verrucomicrobiaceae</taxon>
        <taxon>Sulfuriroseicoccus</taxon>
    </lineage>
</organism>
<dbReference type="EC" id="3.2.1.52" evidence="3"/>
<dbReference type="InterPro" id="IPR017853">
    <property type="entry name" value="GH"/>
</dbReference>
<evidence type="ECO:0000256" key="2">
    <source>
        <dbReference type="ARBA" id="ARBA00006285"/>
    </source>
</evidence>
<dbReference type="AlphaFoldDB" id="A0A6B3LCC2"/>
<dbReference type="KEGG" id="soa:G3M56_001620"/>
<evidence type="ECO:0000313" key="9">
    <source>
        <dbReference type="Proteomes" id="UP000475117"/>
    </source>
</evidence>
<evidence type="ECO:0000256" key="5">
    <source>
        <dbReference type="ARBA" id="ARBA00023295"/>
    </source>
</evidence>
<feature type="domain" description="Beta-hexosaminidase bacterial type N-terminal" evidence="7">
    <location>
        <begin position="49"/>
        <end position="178"/>
    </location>
</feature>
<evidence type="ECO:0000256" key="3">
    <source>
        <dbReference type="ARBA" id="ARBA00012663"/>
    </source>
</evidence>
<dbReference type="GO" id="GO:0005975">
    <property type="term" value="P:carbohydrate metabolic process"/>
    <property type="evidence" value="ECO:0007669"/>
    <property type="project" value="InterPro"/>
</dbReference>
<evidence type="ECO:0000259" key="7">
    <source>
        <dbReference type="Pfam" id="PF02838"/>
    </source>
</evidence>
<dbReference type="SUPFAM" id="SSF55545">
    <property type="entry name" value="beta-N-acetylhexosaminidase-like domain"/>
    <property type="match status" value="1"/>
</dbReference>
<dbReference type="EMBL" id="CP066776">
    <property type="protein sequence ID" value="QQL45313.1"/>
    <property type="molecule type" value="Genomic_DNA"/>
</dbReference>
<dbReference type="GO" id="GO:0030203">
    <property type="term" value="P:glycosaminoglycan metabolic process"/>
    <property type="evidence" value="ECO:0007669"/>
    <property type="project" value="TreeGrafter"/>
</dbReference>
<dbReference type="PRINTS" id="PR00738">
    <property type="entry name" value="GLHYDRLASE20"/>
</dbReference>
<accession>A0A6B3LCC2</accession>
<evidence type="ECO:0000313" key="8">
    <source>
        <dbReference type="EMBL" id="QQL45313.1"/>
    </source>
</evidence>
<dbReference type="Gene3D" id="3.30.379.10">
    <property type="entry name" value="Chitobiase/beta-hexosaminidase domain 2-like"/>
    <property type="match status" value="1"/>
</dbReference>
<dbReference type="Pfam" id="PF00728">
    <property type="entry name" value="Glyco_hydro_20"/>
    <property type="match status" value="1"/>
</dbReference>
<dbReference type="InterPro" id="IPR025705">
    <property type="entry name" value="Beta_hexosaminidase_sua/sub"/>
</dbReference>
<gene>
    <name evidence="8" type="ORF">G3M56_001620</name>
</gene>
<dbReference type="Gene3D" id="3.20.20.80">
    <property type="entry name" value="Glycosidases"/>
    <property type="match status" value="1"/>
</dbReference>
<dbReference type="SUPFAM" id="SSF51445">
    <property type="entry name" value="(Trans)glycosidases"/>
    <property type="match status" value="1"/>
</dbReference>
<feature type="domain" description="Glycoside hydrolase family 20 catalytic" evidence="6">
    <location>
        <begin position="181"/>
        <end position="290"/>
    </location>
</feature>
<dbReference type="GO" id="GO:0016020">
    <property type="term" value="C:membrane"/>
    <property type="evidence" value="ECO:0007669"/>
    <property type="project" value="TreeGrafter"/>
</dbReference>
<evidence type="ECO:0000256" key="1">
    <source>
        <dbReference type="ARBA" id="ARBA00001231"/>
    </source>
</evidence>
<keyword evidence="9" id="KW-1185">Reference proteome</keyword>